<evidence type="ECO:0000313" key="2">
    <source>
        <dbReference type="EMBL" id="MBW0480100.1"/>
    </source>
</evidence>
<feature type="region of interest" description="Disordered" evidence="1">
    <location>
        <begin position="1"/>
        <end position="28"/>
    </location>
</feature>
<name>A0A9Q3GVH0_9BASI</name>
<keyword evidence="3" id="KW-1185">Reference proteome</keyword>
<gene>
    <name evidence="2" type="ORF">O181_019815</name>
</gene>
<protein>
    <submittedName>
        <fullName evidence="2">Uncharacterized protein</fullName>
    </submittedName>
</protein>
<comment type="caution">
    <text evidence="2">The sequence shown here is derived from an EMBL/GenBank/DDBJ whole genome shotgun (WGS) entry which is preliminary data.</text>
</comment>
<evidence type="ECO:0000256" key="1">
    <source>
        <dbReference type="SAM" id="MobiDB-lite"/>
    </source>
</evidence>
<dbReference type="EMBL" id="AVOT02005836">
    <property type="protein sequence ID" value="MBW0480100.1"/>
    <property type="molecule type" value="Genomic_DNA"/>
</dbReference>
<proteinExistence type="predicted"/>
<reference evidence="2" key="1">
    <citation type="submission" date="2021-03" db="EMBL/GenBank/DDBJ databases">
        <title>Draft genome sequence of rust myrtle Austropuccinia psidii MF-1, a brazilian biotype.</title>
        <authorList>
            <person name="Quecine M.C."/>
            <person name="Pachon D.M.R."/>
            <person name="Bonatelli M.L."/>
            <person name="Correr F.H."/>
            <person name="Franceschini L.M."/>
            <person name="Leite T.F."/>
            <person name="Margarido G.R.A."/>
            <person name="Almeida C.A."/>
            <person name="Ferrarezi J.A."/>
            <person name="Labate C.A."/>
        </authorList>
    </citation>
    <scope>NUCLEOTIDE SEQUENCE</scope>
    <source>
        <strain evidence="2">MF-1</strain>
    </source>
</reference>
<dbReference type="AlphaFoldDB" id="A0A9Q3GVH0"/>
<organism evidence="2 3">
    <name type="scientific">Austropuccinia psidii MF-1</name>
    <dbReference type="NCBI Taxonomy" id="1389203"/>
    <lineage>
        <taxon>Eukaryota</taxon>
        <taxon>Fungi</taxon>
        <taxon>Dikarya</taxon>
        <taxon>Basidiomycota</taxon>
        <taxon>Pucciniomycotina</taxon>
        <taxon>Pucciniomycetes</taxon>
        <taxon>Pucciniales</taxon>
        <taxon>Sphaerophragmiaceae</taxon>
        <taxon>Austropuccinia</taxon>
    </lineage>
</organism>
<sequence length="113" mass="13350">MPHSNTLHPVASTSNCSRAERSPLPYPSTQIFQRREPWPIRITMKDSSLGNEGKDSISRLFRWVDRNSLELIEYENVRIIPGTSSEEMASKFVWYKYELYDEFQRASDDFERE</sequence>
<evidence type="ECO:0000313" key="3">
    <source>
        <dbReference type="Proteomes" id="UP000765509"/>
    </source>
</evidence>
<feature type="compositionally biased region" description="Polar residues" evidence="1">
    <location>
        <begin position="1"/>
        <end position="17"/>
    </location>
</feature>
<accession>A0A9Q3GVH0</accession>
<dbReference type="Proteomes" id="UP000765509">
    <property type="component" value="Unassembled WGS sequence"/>
</dbReference>